<dbReference type="GO" id="GO:0016020">
    <property type="term" value="C:membrane"/>
    <property type="evidence" value="ECO:0007669"/>
    <property type="project" value="UniProtKB-SubCell"/>
</dbReference>
<comment type="subcellular location">
    <subcellularLocation>
        <location evidence="1">Membrane</location>
        <topology evidence="1">Multi-pass membrane protein</topology>
    </subcellularLocation>
</comment>
<proteinExistence type="inferred from homology"/>
<dbReference type="RefSeq" id="WP_091348476.1">
    <property type="nucleotide sequence ID" value="NZ_FOIF01000003.1"/>
</dbReference>
<feature type="transmembrane region" description="Helical" evidence="8">
    <location>
        <begin position="148"/>
        <end position="168"/>
    </location>
</feature>
<protein>
    <submittedName>
        <fullName evidence="9">Spore germination protein (Amino acid permease)</fullName>
    </submittedName>
</protein>
<feature type="transmembrane region" description="Helical" evidence="8">
    <location>
        <begin position="340"/>
        <end position="359"/>
    </location>
</feature>
<evidence type="ECO:0000256" key="2">
    <source>
        <dbReference type="ARBA" id="ARBA00007998"/>
    </source>
</evidence>
<feature type="transmembrane region" description="Helical" evidence="8">
    <location>
        <begin position="83"/>
        <end position="109"/>
    </location>
</feature>
<evidence type="ECO:0000256" key="4">
    <source>
        <dbReference type="ARBA" id="ARBA00022544"/>
    </source>
</evidence>
<feature type="transmembrane region" description="Helical" evidence="8">
    <location>
        <begin position="274"/>
        <end position="299"/>
    </location>
</feature>
<dbReference type="PANTHER" id="PTHR34975">
    <property type="entry name" value="SPORE GERMINATION PROTEIN A2"/>
    <property type="match status" value="1"/>
</dbReference>
<keyword evidence="10" id="KW-1185">Reference proteome</keyword>
<keyword evidence="7 8" id="KW-0472">Membrane</keyword>
<organism evidence="9 10">
    <name type="scientific">Anaerobranca gottschalkii DSM 13577</name>
    <dbReference type="NCBI Taxonomy" id="1120990"/>
    <lineage>
        <taxon>Bacteria</taxon>
        <taxon>Bacillati</taxon>
        <taxon>Bacillota</taxon>
        <taxon>Clostridia</taxon>
        <taxon>Eubacteriales</taxon>
        <taxon>Proteinivoracaceae</taxon>
        <taxon>Anaerobranca</taxon>
    </lineage>
</organism>
<keyword evidence="4" id="KW-0309">Germination</keyword>
<dbReference type="NCBIfam" id="TIGR00912">
    <property type="entry name" value="2A0309"/>
    <property type="match status" value="1"/>
</dbReference>
<feature type="transmembrane region" description="Helical" evidence="8">
    <location>
        <begin position="311"/>
        <end position="328"/>
    </location>
</feature>
<dbReference type="Pfam" id="PF03845">
    <property type="entry name" value="Spore_permease"/>
    <property type="match status" value="1"/>
</dbReference>
<feature type="transmembrane region" description="Helical" evidence="8">
    <location>
        <begin position="42"/>
        <end position="62"/>
    </location>
</feature>
<accession>A0A1H9YID4</accession>
<dbReference type="STRING" id="1120990.SAMN03080614_100350"/>
<dbReference type="GO" id="GO:0009847">
    <property type="term" value="P:spore germination"/>
    <property type="evidence" value="ECO:0007669"/>
    <property type="project" value="InterPro"/>
</dbReference>
<keyword evidence="3" id="KW-0813">Transport</keyword>
<reference evidence="10" key="1">
    <citation type="submission" date="2016-10" db="EMBL/GenBank/DDBJ databases">
        <authorList>
            <person name="Varghese N."/>
            <person name="Submissions S."/>
        </authorList>
    </citation>
    <scope>NUCLEOTIDE SEQUENCE [LARGE SCALE GENOMIC DNA]</scope>
    <source>
        <strain evidence="10">DSM 13577</strain>
    </source>
</reference>
<sequence length="381" mass="43693">MSKNGIDKTKISLFQIFLLTLAQSGGAVIMYLPGSKEANNDVWISFLLASLFGYIVIFCNYLPLSISPEKCFTKTIIKFWGKFLGTFVILYYFLFFYLLANLILSDIYYFGKIVMPETPPYVFIIFFLTPAIYSLKLGVETLARFCEFLIPILIVVYCFLHMLIIPNLELSKLLPIMAKGIGPVLEGAIPNMNFPFAQLLPIIFFYKYTITDNNSKKYLKYVFIAIILSTLLLSIRTIVSVTAFDPYIMENITYPPYSAVRLIQIGEVLERVDALYIAIFYGTTYLKFTITYFVLCQIICDYFNTGEIKDFAVPMAVLIGVSMPFLIPRFDIILKSVVPLFYLFFPIFTIIPLLLYLTVKIKDKNKKRKTNKTKGSNDSLH</sequence>
<dbReference type="AlphaFoldDB" id="A0A1H9YID4"/>
<dbReference type="InterPro" id="IPR004761">
    <property type="entry name" value="Spore_GerAB"/>
</dbReference>
<feature type="transmembrane region" description="Helical" evidence="8">
    <location>
        <begin position="218"/>
        <end position="239"/>
    </location>
</feature>
<feature type="transmembrane region" description="Helical" evidence="8">
    <location>
        <begin position="121"/>
        <end position="139"/>
    </location>
</feature>
<evidence type="ECO:0000313" key="9">
    <source>
        <dbReference type="EMBL" id="SES68816.1"/>
    </source>
</evidence>
<comment type="similarity">
    <text evidence="2">Belongs to the amino acid-polyamine-organocation (APC) superfamily. Spore germination protein (SGP) (TC 2.A.3.9) family.</text>
</comment>
<dbReference type="OrthoDB" id="1675410at2"/>
<keyword evidence="5 8" id="KW-0812">Transmembrane</keyword>
<feature type="transmembrane region" description="Helical" evidence="8">
    <location>
        <begin position="188"/>
        <end position="206"/>
    </location>
</feature>
<evidence type="ECO:0000256" key="5">
    <source>
        <dbReference type="ARBA" id="ARBA00022692"/>
    </source>
</evidence>
<dbReference type="Proteomes" id="UP000243819">
    <property type="component" value="Unassembled WGS sequence"/>
</dbReference>
<dbReference type="PANTHER" id="PTHR34975:SF2">
    <property type="entry name" value="SPORE GERMINATION PROTEIN A2"/>
    <property type="match status" value="1"/>
</dbReference>
<evidence type="ECO:0000256" key="8">
    <source>
        <dbReference type="SAM" id="Phobius"/>
    </source>
</evidence>
<keyword evidence="6 8" id="KW-1133">Transmembrane helix</keyword>
<name>A0A1H9YID4_9FIRM</name>
<evidence type="ECO:0000256" key="7">
    <source>
        <dbReference type="ARBA" id="ARBA00023136"/>
    </source>
</evidence>
<evidence type="ECO:0000256" key="6">
    <source>
        <dbReference type="ARBA" id="ARBA00022989"/>
    </source>
</evidence>
<gene>
    <name evidence="9" type="ORF">SAMN03080614_100350</name>
</gene>
<evidence type="ECO:0000313" key="10">
    <source>
        <dbReference type="Proteomes" id="UP000243819"/>
    </source>
</evidence>
<evidence type="ECO:0000256" key="1">
    <source>
        <dbReference type="ARBA" id="ARBA00004141"/>
    </source>
</evidence>
<evidence type="ECO:0000256" key="3">
    <source>
        <dbReference type="ARBA" id="ARBA00022448"/>
    </source>
</evidence>
<dbReference type="EMBL" id="FOIF01000003">
    <property type="protein sequence ID" value="SES68816.1"/>
    <property type="molecule type" value="Genomic_DNA"/>
</dbReference>